<evidence type="ECO:0000313" key="7">
    <source>
        <dbReference type="EMBL" id="MEP0866377.1"/>
    </source>
</evidence>
<evidence type="ECO:0000259" key="6">
    <source>
        <dbReference type="Pfam" id="PF04932"/>
    </source>
</evidence>
<feature type="transmembrane region" description="Helical" evidence="5">
    <location>
        <begin position="180"/>
        <end position="196"/>
    </location>
</feature>
<keyword evidence="3 5" id="KW-1133">Transmembrane helix</keyword>
<dbReference type="RefSeq" id="WP_190417825.1">
    <property type="nucleotide sequence ID" value="NZ_JAMPKK010000042.1"/>
</dbReference>
<dbReference type="Proteomes" id="UP001442494">
    <property type="component" value="Unassembled WGS sequence"/>
</dbReference>
<feature type="transmembrane region" description="Helical" evidence="5">
    <location>
        <begin position="226"/>
        <end position="243"/>
    </location>
</feature>
<reference evidence="7 8" key="1">
    <citation type="submission" date="2022-04" db="EMBL/GenBank/DDBJ databases">
        <title>Positive selection, recombination, and allopatry shape intraspecific diversity of widespread and dominant cyanobacteria.</title>
        <authorList>
            <person name="Wei J."/>
            <person name="Shu W."/>
            <person name="Hu C."/>
        </authorList>
    </citation>
    <scope>NUCLEOTIDE SEQUENCE [LARGE SCALE GENOMIC DNA]</scope>
    <source>
        <strain evidence="7 8">GB2-A5</strain>
    </source>
</reference>
<feature type="transmembrane region" description="Helical" evidence="5">
    <location>
        <begin position="203"/>
        <end position="220"/>
    </location>
</feature>
<keyword evidence="2 5" id="KW-0812">Transmembrane</keyword>
<evidence type="ECO:0000313" key="8">
    <source>
        <dbReference type="Proteomes" id="UP001442494"/>
    </source>
</evidence>
<feature type="domain" description="O-antigen ligase-related" evidence="6">
    <location>
        <begin position="211"/>
        <end position="353"/>
    </location>
</feature>
<dbReference type="EMBL" id="JAMPKK010000042">
    <property type="protein sequence ID" value="MEP0866377.1"/>
    <property type="molecule type" value="Genomic_DNA"/>
</dbReference>
<keyword evidence="7" id="KW-0436">Ligase</keyword>
<gene>
    <name evidence="7" type="ORF">NDI37_18120</name>
</gene>
<dbReference type="Pfam" id="PF04932">
    <property type="entry name" value="Wzy_C"/>
    <property type="match status" value="1"/>
</dbReference>
<evidence type="ECO:0000256" key="3">
    <source>
        <dbReference type="ARBA" id="ARBA00022989"/>
    </source>
</evidence>
<evidence type="ECO:0000256" key="2">
    <source>
        <dbReference type="ARBA" id="ARBA00022692"/>
    </source>
</evidence>
<dbReference type="GO" id="GO:0016874">
    <property type="term" value="F:ligase activity"/>
    <property type="evidence" value="ECO:0007669"/>
    <property type="project" value="UniProtKB-KW"/>
</dbReference>
<name>A0ABV0JUS2_9CYAN</name>
<feature type="transmembrane region" description="Helical" evidence="5">
    <location>
        <begin position="83"/>
        <end position="102"/>
    </location>
</feature>
<accession>A0ABV0JUS2</accession>
<comment type="caution">
    <text evidence="7">The sequence shown here is derived from an EMBL/GenBank/DDBJ whole genome shotgun (WGS) entry which is preliminary data.</text>
</comment>
<feature type="transmembrane region" description="Helical" evidence="5">
    <location>
        <begin position="108"/>
        <end position="126"/>
    </location>
</feature>
<keyword evidence="8" id="KW-1185">Reference proteome</keyword>
<feature type="transmembrane region" description="Helical" evidence="5">
    <location>
        <begin position="138"/>
        <end position="160"/>
    </location>
</feature>
<feature type="transmembrane region" description="Helical" evidence="5">
    <location>
        <begin position="337"/>
        <end position="360"/>
    </location>
</feature>
<evidence type="ECO:0000256" key="5">
    <source>
        <dbReference type="SAM" id="Phobius"/>
    </source>
</evidence>
<comment type="subcellular location">
    <subcellularLocation>
        <location evidence="1">Membrane</location>
        <topology evidence="1">Multi-pass membrane protein</topology>
    </subcellularLocation>
</comment>
<dbReference type="InterPro" id="IPR051533">
    <property type="entry name" value="WaaL-like"/>
</dbReference>
<protein>
    <submittedName>
        <fullName evidence="7">O-antigen ligase family protein</fullName>
    </submittedName>
</protein>
<organism evidence="7 8">
    <name type="scientific">Funiculus sociatus GB2-A5</name>
    <dbReference type="NCBI Taxonomy" id="2933946"/>
    <lineage>
        <taxon>Bacteria</taxon>
        <taxon>Bacillati</taxon>
        <taxon>Cyanobacteriota</taxon>
        <taxon>Cyanophyceae</taxon>
        <taxon>Coleofasciculales</taxon>
        <taxon>Coleofasciculaceae</taxon>
        <taxon>Funiculus</taxon>
    </lineage>
</organism>
<feature type="transmembrane region" description="Helical" evidence="5">
    <location>
        <begin position="56"/>
        <end position="76"/>
    </location>
</feature>
<sequence>MSPAQTVNPLLSFFEKRFAILTLVVFTGVLNFASYYNVSEGVPGYGFYVSSSFDRLVSLLQYGIYATTLFFIVARFKSVVRPALRDPFLLVLIGIIVTSFFWSDFPSISRKAGIFALTTTLFGLYLASRFSLKEQLRIIAWALGIVAVFSLLYTLGLRGSGIENGTHSGAWRGPLLHKNLFARLMLVCAFPPLLAALDLRNKYRYLVFGVAGLAIALIILSTSKTALVIFLTLILLLPLYRALRWSDNLAIPFFITAILVGGSMATFTVASWDNLLFSLGKDPTLSGRTEIWEAVMHKIWERPWLGYGYQAFWIEGGESDYVWRVLRYRVYQAHNGFYNIGVEIGLLGALFFVLSVAFAYIRAIKYVRTSTTSESLWPLIYLTFLPMYNYTESTIVEPNSIYWVLFVSITFSLRNVQGVKVRKESERLSEKIVSQTGIESFP</sequence>
<feature type="transmembrane region" description="Helical" evidence="5">
    <location>
        <begin position="18"/>
        <end position="36"/>
    </location>
</feature>
<feature type="transmembrane region" description="Helical" evidence="5">
    <location>
        <begin position="250"/>
        <end position="272"/>
    </location>
</feature>
<proteinExistence type="predicted"/>
<dbReference type="PANTHER" id="PTHR37422:SF17">
    <property type="entry name" value="O-ANTIGEN LIGASE"/>
    <property type="match status" value="1"/>
</dbReference>
<dbReference type="InterPro" id="IPR007016">
    <property type="entry name" value="O-antigen_ligase-rel_domated"/>
</dbReference>
<evidence type="ECO:0000256" key="4">
    <source>
        <dbReference type="ARBA" id="ARBA00023136"/>
    </source>
</evidence>
<keyword evidence="4 5" id="KW-0472">Membrane</keyword>
<dbReference type="PANTHER" id="PTHR37422">
    <property type="entry name" value="TEICHURONIC ACID BIOSYNTHESIS PROTEIN TUAE"/>
    <property type="match status" value="1"/>
</dbReference>
<evidence type="ECO:0000256" key="1">
    <source>
        <dbReference type="ARBA" id="ARBA00004141"/>
    </source>
</evidence>